<dbReference type="Gene3D" id="3.10.450.50">
    <property type="match status" value="1"/>
</dbReference>
<dbReference type="AlphaFoldDB" id="A0A235EQP7"/>
<keyword evidence="5" id="KW-1185">Reference proteome</keyword>
<dbReference type="RefSeq" id="WP_094287360.1">
    <property type="nucleotide sequence ID" value="NZ_NOIG01000004.1"/>
</dbReference>
<feature type="domain" description="Cds6 C-terminal" evidence="3">
    <location>
        <begin position="251"/>
        <end position="354"/>
    </location>
</feature>
<organism evidence="4 5">
    <name type="scientific">Acidovorax kalamii</name>
    <dbReference type="NCBI Taxonomy" id="2004485"/>
    <lineage>
        <taxon>Bacteria</taxon>
        <taxon>Pseudomonadati</taxon>
        <taxon>Pseudomonadota</taxon>
        <taxon>Betaproteobacteria</taxon>
        <taxon>Burkholderiales</taxon>
        <taxon>Comamonadaceae</taxon>
        <taxon>Acidovorax</taxon>
    </lineage>
</organism>
<dbReference type="Proteomes" id="UP000215441">
    <property type="component" value="Unassembled WGS sequence"/>
</dbReference>
<dbReference type="PROSITE" id="PS50005">
    <property type="entry name" value="TPR"/>
    <property type="match status" value="1"/>
</dbReference>
<dbReference type="PANTHER" id="PTHR12558:SF13">
    <property type="entry name" value="CELL DIVISION CYCLE PROTEIN 27 HOMOLOG"/>
    <property type="match status" value="1"/>
</dbReference>
<dbReference type="SUPFAM" id="SSF54427">
    <property type="entry name" value="NTF2-like"/>
    <property type="match status" value="1"/>
</dbReference>
<dbReference type="Pfam" id="PF13432">
    <property type="entry name" value="TPR_16"/>
    <property type="match status" value="1"/>
</dbReference>
<dbReference type="SMART" id="SM00028">
    <property type="entry name" value="TPR"/>
    <property type="match status" value="3"/>
</dbReference>
<keyword evidence="1" id="KW-0802">TPR repeat</keyword>
<gene>
    <name evidence="4" type="ORF">CBY09_05885</name>
</gene>
<protein>
    <submittedName>
        <fullName evidence="4">DUF4440 domain-containing protein</fullName>
    </submittedName>
</protein>
<evidence type="ECO:0000313" key="4">
    <source>
        <dbReference type="EMBL" id="OYD51352.1"/>
    </source>
</evidence>
<evidence type="ECO:0000313" key="5">
    <source>
        <dbReference type="Proteomes" id="UP000215441"/>
    </source>
</evidence>
<evidence type="ECO:0000256" key="1">
    <source>
        <dbReference type="PROSITE-ProRule" id="PRU00339"/>
    </source>
</evidence>
<keyword evidence="2" id="KW-0732">Signal</keyword>
<reference evidence="4 5" key="1">
    <citation type="submission" date="2017-07" db="EMBL/GenBank/DDBJ databases">
        <title>Acidovorax KNDSW TSA 6 genome sequence and assembly.</title>
        <authorList>
            <person name="Mayilraj S."/>
        </authorList>
    </citation>
    <scope>NUCLEOTIDE SEQUENCE [LARGE SCALE GENOMIC DNA]</scope>
    <source>
        <strain evidence="4 5">KNDSW-TSA6</strain>
    </source>
</reference>
<feature type="signal peptide" evidence="2">
    <location>
        <begin position="1"/>
        <end position="28"/>
    </location>
</feature>
<dbReference type="InterPro" id="IPR032710">
    <property type="entry name" value="NTF2-like_dom_sf"/>
</dbReference>
<dbReference type="Pfam" id="PF13414">
    <property type="entry name" value="TPR_11"/>
    <property type="match status" value="1"/>
</dbReference>
<accession>A0A235EQP7</accession>
<comment type="caution">
    <text evidence="4">The sequence shown here is derived from an EMBL/GenBank/DDBJ whole genome shotgun (WGS) entry which is preliminary data.</text>
</comment>
<dbReference type="Gene3D" id="1.25.40.10">
    <property type="entry name" value="Tetratricopeptide repeat domain"/>
    <property type="match status" value="1"/>
</dbReference>
<dbReference type="EMBL" id="NOIG01000004">
    <property type="protein sequence ID" value="OYD51352.1"/>
    <property type="molecule type" value="Genomic_DNA"/>
</dbReference>
<dbReference type="OrthoDB" id="5294075at2"/>
<evidence type="ECO:0000256" key="2">
    <source>
        <dbReference type="SAM" id="SignalP"/>
    </source>
</evidence>
<name>A0A235EQP7_9BURK</name>
<dbReference type="SUPFAM" id="SSF48452">
    <property type="entry name" value="TPR-like"/>
    <property type="match status" value="1"/>
</dbReference>
<dbReference type="PANTHER" id="PTHR12558">
    <property type="entry name" value="CELL DIVISION CYCLE 16,23,27"/>
    <property type="match status" value="1"/>
</dbReference>
<proteinExistence type="predicted"/>
<dbReference type="Pfam" id="PF24125">
    <property type="entry name" value="Cds6_C"/>
    <property type="match status" value="1"/>
</dbReference>
<feature type="chain" id="PRO_5012240772" evidence="2">
    <location>
        <begin position="29"/>
        <end position="358"/>
    </location>
</feature>
<dbReference type="InterPro" id="IPR019734">
    <property type="entry name" value="TPR_rpt"/>
</dbReference>
<feature type="repeat" description="TPR" evidence="1">
    <location>
        <begin position="95"/>
        <end position="128"/>
    </location>
</feature>
<dbReference type="InterPro" id="IPR011990">
    <property type="entry name" value="TPR-like_helical_dom_sf"/>
</dbReference>
<dbReference type="InterPro" id="IPR056203">
    <property type="entry name" value="Cds6_C"/>
</dbReference>
<sequence length="358" mass="37174">MKPVLRTLPQLLRLVALTALLGAGVAHAEDYSDITQLLKTGKAAEALVKADQRLAATPRDPQLRFLRGVAQADSGKQGEAITTFTKLTEEYPELPEPYNNLAVLYANQNQLDKARTALEMAIRTNPSYATAHENLGDIYAKLASQAYNKALQLDANSANSVKPKLALIRELFSADAASKSGRPAAAAPAPAAVVATQRPAPAAAAPAPAAPTPAPAAAAAPAPAATPAAAAPAAAPAPAPVAASDASTQAVTAAVQAWAAAWAAKDMKAYLGAYDKSFDPPGNQNRSAWEKEREARIVGKSKISVKLSDIAVSVQGDKATARFRQAYSADALNVTSRKTLDLVNSNGRWAIVRESTGG</sequence>
<evidence type="ECO:0000259" key="3">
    <source>
        <dbReference type="Pfam" id="PF24125"/>
    </source>
</evidence>